<evidence type="ECO:0000313" key="2">
    <source>
        <dbReference type="EMBL" id="CAB9517283.1"/>
    </source>
</evidence>
<gene>
    <name evidence="2" type="ORF">SEMRO_846_G210091.1</name>
</gene>
<accession>A0A9N8HJA0</accession>
<evidence type="ECO:0000256" key="1">
    <source>
        <dbReference type="SAM" id="MobiDB-lite"/>
    </source>
</evidence>
<sequence>MEIWAASDTQPITHPIIDKKAPVQVNTATHFPYLDLDLYWQNQQNLQFKVHLKPNQQLLYLNKGSSHTSTCFDSIPRGVCHRLAKLTTVTEDNADTSLQDLYPDHFAALKHANLINKHTMPKIPTLREANHIFKPKSPTNRQLQQKKRDARRTTYFCIGYSKAWTTPIWKVIQNLIQNKYPTLKWIRPAMSYHRFTNLREIFNGDIMTKLNTGIVSLDFTTRPCNCTNRLTDGCAYNNHCRKPIVIYEATSTQPPNTASSPKSYIGATQNFLKLRMSSHVSETKRLCQFLRGKKHKPKNSDTFAWHFAAKAVATTTGDPTASDIRKLYNLKILWQGNPLSTVKTFGTNDCILCNQERLHIFKRMRNKPSTLLNRCEELFNTCRHKPRFHRFTHATPVSSTDEPSMGEKVPTTIDV</sequence>
<proteinExistence type="predicted"/>
<dbReference type="Proteomes" id="UP001153069">
    <property type="component" value="Unassembled WGS sequence"/>
</dbReference>
<feature type="region of interest" description="Disordered" evidence="1">
    <location>
        <begin position="394"/>
        <end position="415"/>
    </location>
</feature>
<reference evidence="2" key="1">
    <citation type="submission" date="2020-06" db="EMBL/GenBank/DDBJ databases">
        <authorList>
            <consortium name="Plant Systems Biology data submission"/>
        </authorList>
    </citation>
    <scope>NUCLEOTIDE SEQUENCE</scope>
    <source>
        <strain evidence="2">D6</strain>
    </source>
</reference>
<name>A0A9N8HJA0_9STRA</name>
<evidence type="ECO:0000313" key="3">
    <source>
        <dbReference type="Proteomes" id="UP001153069"/>
    </source>
</evidence>
<organism evidence="2 3">
    <name type="scientific">Seminavis robusta</name>
    <dbReference type="NCBI Taxonomy" id="568900"/>
    <lineage>
        <taxon>Eukaryota</taxon>
        <taxon>Sar</taxon>
        <taxon>Stramenopiles</taxon>
        <taxon>Ochrophyta</taxon>
        <taxon>Bacillariophyta</taxon>
        <taxon>Bacillariophyceae</taxon>
        <taxon>Bacillariophycidae</taxon>
        <taxon>Naviculales</taxon>
        <taxon>Naviculaceae</taxon>
        <taxon>Seminavis</taxon>
    </lineage>
</organism>
<comment type="caution">
    <text evidence="2">The sequence shown here is derived from an EMBL/GenBank/DDBJ whole genome shotgun (WGS) entry which is preliminary data.</text>
</comment>
<protein>
    <submittedName>
        <fullName evidence="2">Uncharacterized protein</fullName>
    </submittedName>
</protein>
<keyword evidence="3" id="KW-1185">Reference proteome</keyword>
<dbReference type="AlphaFoldDB" id="A0A9N8HJA0"/>
<dbReference type="EMBL" id="CAICTM010000845">
    <property type="protein sequence ID" value="CAB9517283.1"/>
    <property type="molecule type" value="Genomic_DNA"/>
</dbReference>